<keyword evidence="3" id="KW-1185">Reference proteome</keyword>
<dbReference type="InParanoid" id="A0A0Q9WC05"/>
<gene>
    <name evidence="2" type="primary">Dvir\GJ26219</name>
    <name evidence="2" type="ORF">Dvir_GJ26219</name>
</gene>
<accession>A0A0Q9WC05</accession>
<dbReference type="EMBL" id="CH940651">
    <property type="protein sequence ID" value="KRF82205.1"/>
    <property type="molecule type" value="Genomic_DNA"/>
</dbReference>
<feature type="compositionally biased region" description="Polar residues" evidence="1">
    <location>
        <begin position="130"/>
        <end position="141"/>
    </location>
</feature>
<feature type="region of interest" description="Disordered" evidence="1">
    <location>
        <begin position="109"/>
        <end position="141"/>
    </location>
</feature>
<sequence>MAQSRAESPEVKCHYPSTTLRRRTIVLRNWRDSPSTVTLAPFRVFGISDGHKYIPKPHEIVPPYYKKYFIEKRNTLLTVISDYGLYTEELNKSRNPQPDENVTNLEKLSGPTQFEPENNNRKHTPLKTLPMQNKTCAPKNNQSSAEKVLKMFEENSNPRKDELDTLTVHNKYSNNIKNPKAKQVRGPAPKVKTIQKQKLPLLSQPIKHNVKTLLEQNNNNVKTFANVQPRGLNQQYKQSVMPLKDQNIVENDYLKKTQIQIPNQPPRGYFYQNKPNVNKDSIEKKQAQGKGKILHTQTIDQNIMKNDYLKKSQEQGTEQIQQTREHFYQIKPNEKHLEQNNVKNDCIKKRENQIQAMSRNIKKIPNMQQNVKSLMDQSSLQNDYFNES</sequence>
<evidence type="ECO:0000256" key="1">
    <source>
        <dbReference type="SAM" id="MobiDB-lite"/>
    </source>
</evidence>
<dbReference type="KEGG" id="dvi:26530989"/>
<organism evidence="2 3">
    <name type="scientific">Drosophila virilis</name>
    <name type="common">Fruit fly</name>
    <dbReference type="NCBI Taxonomy" id="7244"/>
    <lineage>
        <taxon>Eukaryota</taxon>
        <taxon>Metazoa</taxon>
        <taxon>Ecdysozoa</taxon>
        <taxon>Arthropoda</taxon>
        <taxon>Hexapoda</taxon>
        <taxon>Insecta</taxon>
        <taxon>Pterygota</taxon>
        <taxon>Neoptera</taxon>
        <taxon>Endopterygota</taxon>
        <taxon>Diptera</taxon>
        <taxon>Brachycera</taxon>
        <taxon>Muscomorpha</taxon>
        <taxon>Ephydroidea</taxon>
        <taxon>Drosophilidae</taxon>
        <taxon>Drosophila</taxon>
    </lineage>
</organism>
<dbReference type="OrthoDB" id="7872888at2759"/>
<dbReference type="Proteomes" id="UP000008792">
    <property type="component" value="Unassembled WGS sequence"/>
</dbReference>
<reference evidence="2 3" key="1">
    <citation type="journal article" date="2007" name="Nature">
        <title>Evolution of genes and genomes on the Drosophila phylogeny.</title>
        <authorList>
            <consortium name="Drosophila 12 Genomes Consortium"/>
            <person name="Clark A.G."/>
            <person name="Eisen M.B."/>
            <person name="Smith D.R."/>
            <person name="Bergman C.M."/>
            <person name="Oliver B."/>
            <person name="Markow T.A."/>
            <person name="Kaufman T.C."/>
            <person name="Kellis M."/>
            <person name="Gelbart W."/>
            <person name="Iyer V.N."/>
            <person name="Pollard D.A."/>
            <person name="Sackton T.B."/>
            <person name="Larracuente A.M."/>
            <person name="Singh N.D."/>
            <person name="Abad J.P."/>
            <person name="Abt D.N."/>
            <person name="Adryan B."/>
            <person name="Aguade M."/>
            <person name="Akashi H."/>
            <person name="Anderson W.W."/>
            <person name="Aquadro C.F."/>
            <person name="Ardell D.H."/>
            <person name="Arguello R."/>
            <person name="Artieri C.G."/>
            <person name="Barbash D.A."/>
            <person name="Barker D."/>
            <person name="Barsanti P."/>
            <person name="Batterham P."/>
            <person name="Batzoglou S."/>
            <person name="Begun D."/>
            <person name="Bhutkar A."/>
            <person name="Blanco E."/>
            <person name="Bosak S.A."/>
            <person name="Bradley R.K."/>
            <person name="Brand A.D."/>
            <person name="Brent M.R."/>
            <person name="Brooks A.N."/>
            <person name="Brown R.H."/>
            <person name="Butlin R.K."/>
            <person name="Caggese C."/>
            <person name="Calvi B.R."/>
            <person name="Bernardo de Carvalho A."/>
            <person name="Caspi A."/>
            <person name="Castrezana S."/>
            <person name="Celniker S.E."/>
            <person name="Chang J.L."/>
            <person name="Chapple C."/>
            <person name="Chatterji S."/>
            <person name="Chinwalla A."/>
            <person name="Civetta A."/>
            <person name="Clifton S.W."/>
            <person name="Comeron J.M."/>
            <person name="Costello J.C."/>
            <person name="Coyne J.A."/>
            <person name="Daub J."/>
            <person name="David R.G."/>
            <person name="Delcher A.L."/>
            <person name="Delehaunty K."/>
            <person name="Do C.B."/>
            <person name="Ebling H."/>
            <person name="Edwards K."/>
            <person name="Eickbush T."/>
            <person name="Evans J.D."/>
            <person name="Filipski A."/>
            <person name="Findeiss S."/>
            <person name="Freyhult E."/>
            <person name="Fulton L."/>
            <person name="Fulton R."/>
            <person name="Garcia A.C."/>
            <person name="Gardiner A."/>
            <person name="Garfield D.A."/>
            <person name="Garvin B.E."/>
            <person name="Gibson G."/>
            <person name="Gilbert D."/>
            <person name="Gnerre S."/>
            <person name="Godfrey J."/>
            <person name="Good R."/>
            <person name="Gotea V."/>
            <person name="Gravely B."/>
            <person name="Greenberg A.J."/>
            <person name="Griffiths-Jones S."/>
            <person name="Gross S."/>
            <person name="Guigo R."/>
            <person name="Gustafson E.A."/>
            <person name="Haerty W."/>
            <person name="Hahn M.W."/>
            <person name="Halligan D.L."/>
            <person name="Halpern A.L."/>
            <person name="Halter G.M."/>
            <person name="Han M.V."/>
            <person name="Heger A."/>
            <person name="Hillier L."/>
            <person name="Hinrichs A.S."/>
            <person name="Holmes I."/>
            <person name="Hoskins R.A."/>
            <person name="Hubisz M.J."/>
            <person name="Hultmark D."/>
            <person name="Huntley M.A."/>
            <person name="Jaffe D.B."/>
            <person name="Jagadeeshan S."/>
            <person name="Jeck W.R."/>
            <person name="Johnson J."/>
            <person name="Jones C.D."/>
            <person name="Jordan W.C."/>
            <person name="Karpen G.H."/>
            <person name="Kataoka E."/>
            <person name="Keightley P.D."/>
            <person name="Kheradpour P."/>
            <person name="Kirkness E.F."/>
            <person name="Koerich L.B."/>
            <person name="Kristiansen K."/>
            <person name="Kudrna D."/>
            <person name="Kulathinal R.J."/>
            <person name="Kumar S."/>
            <person name="Kwok R."/>
            <person name="Lander E."/>
            <person name="Langley C.H."/>
            <person name="Lapoint R."/>
            <person name="Lazzaro B.P."/>
            <person name="Lee S.J."/>
            <person name="Levesque L."/>
            <person name="Li R."/>
            <person name="Lin C.F."/>
            <person name="Lin M.F."/>
            <person name="Lindblad-Toh K."/>
            <person name="Llopart A."/>
            <person name="Long M."/>
            <person name="Low L."/>
            <person name="Lozovsky E."/>
            <person name="Lu J."/>
            <person name="Luo M."/>
            <person name="Machado C.A."/>
            <person name="Makalowski W."/>
            <person name="Marzo M."/>
            <person name="Matsuda M."/>
            <person name="Matzkin L."/>
            <person name="McAllister B."/>
            <person name="McBride C.S."/>
            <person name="McKernan B."/>
            <person name="McKernan K."/>
            <person name="Mendez-Lago M."/>
            <person name="Minx P."/>
            <person name="Mollenhauer M.U."/>
            <person name="Montooth K."/>
            <person name="Mount S.M."/>
            <person name="Mu X."/>
            <person name="Myers E."/>
            <person name="Negre B."/>
            <person name="Newfeld S."/>
            <person name="Nielsen R."/>
            <person name="Noor M.A."/>
            <person name="O'Grady P."/>
            <person name="Pachter L."/>
            <person name="Papaceit M."/>
            <person name="Parisi M.J."/>
            <person name="Parisi M."/>
            <person name="Parts L."/>
            <person name="Pedersen J.S."/>
            <person name="Pesole G."/>
            <person name="Phillippy A.M."/>
            <person name="Ponting C.P."/>
            <person name="Pop M."/>
            <person name="Porcelli D."/>
            <person name="Powell J.R."/>
            <person name="Prohaska S."/>
            <person name="Pruitt K."/>
            <person name="Puig M."/>
            <person name="Quesneville H."/>
            <person name="Ram K.R."/>
            <person name="Rand D."/>
            <person name="Rasmussen M.D."/>
            <person name="Reed L.K."/>
            <person name="Reenan R."/>
            <person name="Reily A."/>
            <person name="Remington K.A."/>
            <person name="Rieger T.T."/>
            <person name="Ritchie M.G."/>
            <person name="Robin C."/>
            <person name="Rogers Y.H."/>
            <person name="Rohde C."/>
            <person name="Rozas J."/>
            <person name="Rubenfield M.J."/>
            <person name="Ruiz A."/>
            <person name="Russo S."/>
            <person name="Salzberg S.L."/>
            <person name="Sanchez-Gracia A."/>
            <person name="Saranga D.J."/>
            <person name="Sato H."/>
            <person name="Schaeffer S.W."/>
            <person name="Schatz M.C."/>
            <person name="Schlenke T."/>
            <person name="Schwartz R."/>
            <person name="Segarra C."/>
            <person name="Singh R.S."/>
            <person name="Sirot L."/>
            <person name="Sirota M."/>
            <person name="Sisneros N.B."/>
            <person name="Smith C.D."/>
            <person name="Smith T.F."/>
            <person name="Spieth J."/>
            <person name="Stage D.E."/>
            <person name="Stark A."/>
            <person name="Stephan W."/>
            <person name="Strausberg R.L."/>
            <person name="Strempel S."/>
            <person name="Sturgill D."/>
            <person name="Sutton G."/>
            <person name="Sutton G.G."/>
            <person name="Tao W."/>
            <person name="Teichmann S."/>
            <person name="Tobari Y.N."/>
            <person name="Tomimura Y."/>
            <person name="Tsolas J.M."/>
            <person name="Valente V.L."/>
            <person name="Venter E."/>
            <person name="Venter J.C."/>
            <person name="Vicario S."/>
            <person name="Vieira F.G."/>
            <person name="Vilella A.J."/>
            <person name="Villasante A."/>
            <person name="Walenz B."/>
            <person name="Wang J."/>
            <person name="Wasserman M."/>
            <person name="Watts T."/>
            <person name="Wilson D."/>
            <person name="Wilson R.K."/>
            <person name="Wing R.A."/>
            <person name="Wolfner M.F."/>
            <person name="Wong A."/>
            <person name="Wong G.K."/>
            <person name="Wu C.I."/>
            <person name="Wu G."/>
            <person name="Yamamoto D."/>
            <person name="Yang H.P."/>
            <person name="Yang S.P."/>
            <person name="Yorke J.A."/>
            <person name="Yoshida K."/>
            <person name="Zdobnov E."/>
            <person name="Zhang P."/>
            <person name="Zhang Y."/>
            <person name="Zimin A.V."/>
            <person name="Baldwin J."/>
            <person name="Abdouelleil A."/>
            <person name="Abdulkadir J."/>
            <person name="Abebe A."/>
            <person name="Abera B."/>
            <person name="Abreu J."/>
            <person name="Acer S.C."/>
            <person name="Aftuck L."/>
            <person name="Alexander A."/>
            <person name="An P."/>
            <person name="Anderson E."/>
            <person name="Anderson S."/>
            <person name="Arachi H."/>
            <person name="Azer M."/>
            <person name="Bachantsang P."/>
            <person name="Barry A."/>
            <person name="Bayul T."/>
            <person name="Berlin A."/>
            <person name="Bessette D."/>
            <person name="Bloom T."/>
            <person name="Blye J."/>
            <person name="Boguslavskiy L."/>
            <person name="Bonnet C."/>
            <person name="Boukhgalter B."/>
            <person name="Bourzgui I."/>
            <person name="Brown A."/>
            <person name="Cahill P."/>
            <person name="Channer S."/>
            <person name="Cheshatsang Y."/>
            <person name="Chuda L."/>
            <person name="Citroen M."/>
            <person name="Collymore A."/>
            <person name="Cooke P."/>
            <person name="Costello M."/>
            <person name="D'Aco K."/>
            <person name="Daza R."/>
            <person name="De Haan G."/>
            <person name="DeGray S."/>
            <person name="DeMaso C."/>
            <person name="Dhargay N."/>
            <person name="Dooley K."/>
            <person name="Dooley E."/>
            <person name="Doricent M."/>
            <person name="Dorje P."/>
            <person name="Dorjee K."/>
            <person name="Dupes A."/>
            <person name="Elong R."/>
            <person name="Falk J."/>
            <person name="Farina A."/>
            <person name="Faro S."/>
            <person name="Ferguson D."/>
            <person name="Fisher S."/>
            <person name="Foley C.D."/>
            <person name="Franke A."/>
            <person name="Friedrich D."/>
            <person name="Gadbois L."/>
            <person name="Gearin G."/>
            <person name="Gearin C.R."/>
            <person name="Giannoukos G."/>
            <person name="Goode T."/>
            <person name="Graham J."/>
            <person name="Grandbois E."/>
            <person name="Grewal S."/>
            <person name="Gyaltsen K."/>
            <person name="Hafez N."/>
            <person name="Hagos B."/>
            <person name="Hall J."/>
            <person name="Henson C."/>
            <person name="Hollinger A."/>
            <person name="Honan T."/>
            <person name="Huard M.D."/>
            <person name="Hughes L."/>
            <person name="Hurhula B."/>
            <person name="Husby M.E."/>
            <person name="Kamat A."/>
            <person name="Kanga B."/>
            <person name="Kashin S."/>
            <person name="Khazanovich D."/>
            <person name="Kisner P."/>
            <person name="Lance K."/>
            <person name="Lara M."/>
            <person name="Lee W."/>
            <person name="Lennon N."/>
            <person name="Letendre F."/>
            <person name="LeVine R."/>
            <person name="Lipovsky A."/>
            <person name="Liu X."/>
            <person name="Liu J."/>
            <person name="Liu S."/>
            <person name="Lokyitsang T."/>
            <person name="Lokyitsang Y."/>
            <person name="Lubonja R."/>
            <person name="Lui A."/>
            <person name="MacDonald P."/>
            <person name="Magnisalis V."/>
            <person name="Maru K."/>
            <person name="Matthews C."/>
            <person name="McCusker W."/>
            <person name="McDonough S."/>
            <person name="Mehta T."/>
            <person name="Meldrim J."/>
            <person name="Meneus L."/>
            <person name="Mihai O."/>
            <person name="Mihalev A."/>
            <person name="Mihova T."/>
            <person name="Mittelman R."/>
            <person name="Mlenga V."/>
            <person name="Montmayeur A."/>
            <person name="Mulrain L."/>
            <person name="Navidi A."/>
            <person name="Naylor J."/>
            <person name="Negash T."/>
            <person name="Nguyen T."/>
            <person name="Nguyen N."/>
            <person name="Nicol R."/>
            <person name="Norbu C."/>
            <person name="Norbu N."/>
            <person name="Novod N."/>
            <person name="O'Neill B."/>
            <person name="Osman S."/>
            <person name="Markiewicz E."/>
            <person name="Oyono O.L."/>
            <person name="Patti C."/>
            <person name="Phunkhang P."/>
            <person name="Pierre F."/>
            <person name="Priest M."/>
            <person name="Raghuraman S."/>
            <person name="Rege F."/>
            <person name="Reyes R."/>
            <person name="Rise C."/>
            <person name="Rogov P."/>
            <person name="Ross K."/>
            <person name="Ryan E."/>
            <person name="Settipalli S."/>
            <person name="Shea T."/>
            <person name="Sherpa N."/>
            <person name="Shi L."/>
            <person name="Shih D."/>
            <person name="Sparrow T."/>
            <person name="Spaulding J."/>
            <person name="Stalker J."/>
            <person name="Stange-Thomann N."/>
            <person name="Stavropoulos S."/>
            <person name="Stone C."/>
            <person name="Strader C."/>
            <person name="Tesfaye S."/>
            <person name="Thomson T."/>
            <person name="Thoulutsang Y."/>
            <person name="Thoulutsang D."/>
            <person name="Topham K."/>
            <person name="Topping I."/>
            <person name="Tsamla T."/>
            <person name="Vassiliev H."/>
            <person name="Vo A."/>
            <person name="Wangchuk T."/>
            <person name="Wangdi T."/>
            <person name="Weiand M."/>
            <person name="Wilkinson J."/>
            <person name="Wilson A."/>
            <person name="Yadav S."/>
            <person name="Young G."/>
            <person name="Yu Q."/>
            <person name="Zembek L."/>
            <person name="Zhong D."/>
            <person name="Zimmer A."/>
            <person name="Zwirko Z."/>
            <person name="Jaffe D.B."/>
            <person name="Alvarez P."/>
            <person name="Brockman W."/>
            <person name="Butler J."/>
            <person name="Chin C."/>
            <person name="Gnerre S."/>
            <person name="Grabherr M."/>
            <person name="Kleber M."/>
            <person name="Mauceli E."/>
            <person name="MacCallum I."/>
        </authorList>
    </citation>
    <scope>NUCLEOTIDE SEQUENCE [LARGE SCALE GENOMIC DNA]</scope>
    <source>
        <strain evidence="3">Tucson 15010-1051.87</strain>
    </source>
</reference>
<evidence type="ECO:0000313" key="3">
    <source>
        <dbReference type="Proteomes" id="UP000008792"/>
    </source>
</evidence>
<protein>
    <submittedName>
        <fullName evidence="2">Uncharacterized protein</fullName>
    </submittedName>
</protein>
<dbReference type="AlphaFoldDB" id="A0A0Q9WC05"/>
<proteinExistence type="predicted"/>
<name>A0A0Q9WC05_DROVI</name>
<evidence type="ECO:0000313" key="2">
    <source>
        <dbReference type="EMBL" id="KRF82205.1"/>
    </source>
</evidence>